<feature type="transmembrane region" description="Helical" evidence="1">
    <location>
        <begin position="20"/>
        <end position="39"/>
    </location>
</feature>
<evidence type="ECO:0000313" key="2">
    <source>
        <dbReference type="EMBL" id="SOJ55297.1"/>
    </source>
</evidence>
<proteinExistence type="predicted"/>
<dbReference type="Proteomes" id="UP000554965">
    <property type="component" value="Unassembled WGS sequence"/>
</dbReference>
<name>A0A7Z7NAV2_9MYCO</name>
<evidence type="ECO:0000313" key="3">
    <source>
        <dbReference type="Proteomes" id="UP000554965"/>
    </source>
</evidence>
<comment type="caution">
    <text evidence="2">The sequence shown here is derived from an EMBL/GenBank/DDBJ whole genome shotgun (WGS) entry which is preliminary data.</text>
</comment>
<dbReference type="EMBL" id="OCTY01000002">
    <property type="protein sequence ID" value="SOJ55297.1"/>
    <property type="molecule type" value="Genomic_DNA"/>
</dbReference>
<protein>
    <submittedName>
        <fullName evidence="2">Uncharacterized protein</fullName>
    </submittedName>
</protein>
<keyword evidence="1" id="KW-1133">Transmembrane helix</keyword>
<dbReference type="AlphaFoldDB" id="A0A7Z7NAV2"/>
<dbReference type="RefSeq" id="WP_186243174.1">
    <property type="nucleotide sequence ID" value="NZ_OCTY01000002.1"/>
</dbReference>
<reference evidence="2 3" key="1">
    <citation type="submission" date="2017-10" db="EMBL/GenBank/DDBJ databases">
        <authorList>
            <consortium name="Urmite Genomes"/>
        </authorList>
    </citation>
    <scope>NUCLEOTIDE SEQUENCE [LARGE SCALE GENOMIC DNA]</scope>
    <source>
        <strain evidence="2 3">FB-527</strain>
    </source>
</reference>
<sequence>MIDIHGAFGVPGTGGRINGVFWGALAMSLIFGVLFVRSLGKPRMEQGSWTPVVRADIGPVTVYGGNRSWTVTYSYLTNHPSYALLLLLTTPIPGVMLAATINQGDSTFYFRASGIVGLVVLACMALARVLAWYVFRFGRRQLDEQL</sequence>
<keyword evidence="3" id="KW-1185">Reference proteome</keyword>
<organism evidence="2 3">
    <name type="scientific">Mycobacterium simulans</name>
    <dbReference type="NCBI Taxonomy" id="627089"/>
    <lineage>
        <taxon>Bacteria</taxon>
        <taxon>Bacillati</taxon>
        <taxon>Actinomycetota</taxon>
        <taxon>Actinomycetes</taxon>
        <taxon>Mycobacteriales</taxon>
        <taxon>Mycobacteriaceae</taxon>
        <taxon>Mycobacterium</taxon>
    </lineage>
</organism>
<gene>
    <name evidence="2" type="ORF">MSIMFB_02786</name>
</gene>
<feature type="transmembrane region" description="Helical" evidence="1">
    <location>
        <begin position="108"/>
        <end position="135"/>
    </location>
</feature>
<evidence type="ECO:0000256" key="1">
    <source>
        <dbReference type="SAM" id="Phobius"/>
    </source>
</evidence>
<keyword evidence="1" id="KW-0812">Transmembrane</keyword>
<accession>A0A7Z7NAV2</accession>
<feature type="transmembrane region" description="Helical" evidence="1">
    <location>
        <begin position="82"/>
        <end position="102"/>
    </location>
</feature>
<keyword evidence="1" id="KW-0472">Membrane</keyword>